<accession>A0A1N6U177</accession>
<evidence type="ECO:0000313" key="5">
    <source>
        <dbReference type="Proteomes" id="UP000255061"/>
    </source>
</evidence>
<feature type="transmembrane region" description="Helical" evidence="1">
    <location>
        <begin position="109"/>
        <end position="133"/>
    </location>
</feature>
<feature type="transmembrane region" description="Helical" evidence="1">
    <location>
        <begin position="480"/>
        <end position="498"/>
    </location>
</feature>
<feature type="transmembrane region" description="Helical" evidence="1">
    <location>
        <begin position="166"/>
        <end position="185"/>
    </location>
</feature>
<feature type="transmembrane region" description="Helical" evidence="1">
    <location>
        <begin position="140"/>
        <end position="160"/>
    </location>
</feature>
<gene>
    <name evidence="2" type="ORF">C9I43_02770</name>
    <name evidence="3" type="ORF">NCTC10736_00266</name>
</gene>
<dbReference type="Proteomes" id="UP000255061">
    <property type="component" value="Unassembled WGS sequence"/>
</dbReference>
<feature type="transmembrane region" description="Helical" evidence="1">
    <location>
        <begin position="80"/>
        <end position="103"/>
    </location>
</feature>
<accession>A0A379ZEH9</accession>
<keyword evidence="1" id="KW-1133">Transmembrane helix</keyword>
<evidence type="ECO:0000313" key="2">
    <source>
        <dbReference type="EMBL" id="PTA49523.1"/>
    </source>
</evidence>
<keyword evidence="1" id="KW-0812">Transmembrane</keyword>
<reference evidence="2" key="1">
    <citation type="submission" date="2018-03" db="EMBL/GenBank/DDBJ databases">
        <authorList>
            <person name="Dailey F.E."/>
        </authorList>
    </citation>
    <scope>NUCLEOTIDE SEQUENCE</scope>
    <source>
        <strain evidence="2">CW7</strain>
    </source>
</reference>
<protein>
    <submittedName>
        <fullName evidence="3">Permeases</fullName>
    </submittedName>
    <submittedName>
        <fullName evidence="2">Xanthine permease</fullName>
    </submittedName>
</protein>
<feature type="transmembrane region" description="Helical" evidence="1">
    <location>
        <begin position="326"/>
        <end position="359"/>
    </location>
</feature>
<feature type="transmembrane region" description="Helical" evidence="1">
    <location>
        <begin position="12"/>
        <end position="36"/>
    </location>
</feature>
<dbReference type="EMBL" id="PYSG01000002">
    <property type="protein sequence ID" value="PTA49523.1"/>
    <property type="molecule type" value="Genomic_DNA"/>
</dbReference>
<reference evidence="2 4" key="2">
    <citation type="submission" date="2018-04" db="EMBL/GenBank/DDBJ databases">
        <title>Genomic sequence of a freshwater isolate of Shewanella morhuae.</title>
        <authorList>
            <person name="Castillo D.E."/>
            <person name="Gram L."/>
        </authorList>
    </citation>
    <scope>NUCLEOTIDE SEQUENCE [LARGE SCALE GENOMIC DNA]</scope>
    <source>
        <strain evidence="2 4">CW7</strain>
    </source>
</reference>
<organism evidence="3 5">
    <name type="scientific">Shewanella morhuae</name>
    <dbReference type="NCBI Taxonomy" id="365591"/>
    <lineage>
        <taxon>Bacteria</taxon>
        <taxon>Pseudomonadati</taxon>
        <taxon>Pseudomonadota</taxon>
        <taxon>Gammaproteobacteria</taxon>
        <taxon>Alteromonadales</taxon>
        <taxon>Shewanellaceae</taxon>
        <taxon>Shewanella</taxon>
    </lineage>
</organism>
<dbReference type="OrthoDB" id="3320984at2"/>
<evidence type="ECO:0000313" key="4">
    <source>
        <dbReference type="Proteomes" id="UP000240506"/>
    </source>
</evidence>
<feature type="transmembrane region" description="Helical" evidence="1">
    <location>
        <begin position="371"/>
        <end position="389"/>
    </location>
</feature>
<feature type="transmembrane region" description="Helical" evidence="1">
    <location>
        <begin position="48"/>
        <end position="68"/>
    </location>
</feature>
<feature type="transmembrane region" description="Helical" evidence="1">
    <location>
        <begin position="450"/>
        <end position="468"/>
    </location>
</feature>
<feature type="transmembrane region" description="Helical" evidence="1">
    <location>
        <begin position="283"/>
        <end position="306"/>
    </location>
</feature>
<dbReference type="PANTHER" id="PTHR31610">
    <property type="entry name" value="SLR0360 PROTEIN"/>
    <property type="match status" value="1"/>
</dbReference>
<keyword evidence="1" id="KW-0472">Membrane</keyword>
<reference evidence="3 5" key="3">
    <citation type="submission" date="2018-06" db="EMBL/GenBank/DDBJ databases">
        <authorList>
            <consortium name="Pathogen Informatics"/>
            <person name="Doyle S."/>
        </authorList>
    </citation>
    <scope>NUCLEOTIDE SEQUENCE [LARGE SCALE GENOMIC DNA]</scope>
    <source>
        <strain evidence="3 5">NCTC10736</strain>
    </source>
</reference>
<name>A0A1N6U177_9GAMM</name>
<dbReference type="AlphaFoldDB" id="A0A1N6U177"/>
<dbReference type="STRING" id="365591.SAMN05421840_102281"/>
<dbReference type="Proteomes" id="UP000240506">
    <property type="component" value="Unassembled WGS sequence"/>
</dbReference>
<dbReference type="RefSeq" id="WP_076496980.1">
    <property type="nucleotide sequence ID" value="NZ_FTNN01000002.1"/>
</dbReference>
<proteinExistence type="predicted"/>
<dbReference type="EMBL" id="UGYV01000001">
    <property type="protein sequence ID" value="SUI60607.1"/>
    <property type="molecule type" value="Genomic_DNA"/>
</dbReference>
<evidence type="ECO:0000313" key="3">
    <source>
        <dbReference type="EMBL" id="SUI60607.1"/>
    </source>
</evidence>
<feature type="transmembrane region" description="Helical" evidence="1">
    <location>
        <begin position="416"/>
        <end position="443"/>
    </location>
</feature>
<feature type="transmembrane region" description="Helical" evidence="1">
    <location>
        <begin position="245"/>
        <end position="262"/>
    </location>
</feature>
<evidence type="ECO:0000256" key="1">
    <source>
        <dbReference type="SAM" id="Phobius"/>
    </source>
</evidence>
<feature type="transmembrane region" description="Helical" evidence="1">
    <location>
        <begin position="197"/>
        <end position="214"/>
    </location>
</feature>
<keyword evidence="4" id="KW-1185">Reference proteome</keyword>
<sequence>MDISDVWRKGDWAAFFGLFTNNLTNLLTMMGLLLFVVGLPKEFVMGQVVPAFGLAVMCASIFYAWFAYKLKKETGRDDVTALPSGPSAPSIFTVTFLVIMPVYHSTQDAAFAIQIALVWCFVEAMILLVGSFFGDTIRRIVPRTVLLSCLAGLGLTLLALNPMLQAFSTPVVSFVVLGIIFINWFGKKPLFPKIPTGLLLIIVGTALAWLFGLQSPDAIIASLSDAGFNPPQFHIDSFIQGVPHALPYLASAVPLGLANYVFDLENIESADAAGDSYPTRKIMMVNGCASMLGAFMGNPFPVTVYVGHAAYKEMGASIGYTLFNGVIMFFVCLFGLGALLLSLIPGAAIAPILVYIGIVTANQVVRETPKLEVPAIFVCLFPWIGYWALSLFKNTLATAGTNAQEVGIEALAAKGIYYQGMVGLGNGAPLASLLWGCMVVFAINNTPLRAVVAALVAAGLALVGFIHANGVGFAQPESMMFVYSYLMMATLFGVKHFYNLKESVSEPVSQPLPIIPATKATEAA</sequence>
<dbReference type="PANTHER" id="PTHR31610:SF0">
    <property type="entry name" value="SLC26A_SULP TRANSPORTER DOMAIN-CONTAINING PROTEIN"/>
    <property type="match status" value="1"/>
</dbReference>